<dbReference type="EMBL" id="BARS01004380">
    <property type="protein sequence ID" value="GAF77304.1"/>
    <property type="molecule type" value="Genomic_DNA"/>
</dbReference>
<protein>
    <recommendedName>
        <fullName evidence="2">PilC beta-propeller domain-containing protein</fullName>
    </recommendedName>
</protein>
<dbReference type="AlphaFoldDB" id="X0S8F6"/>
<evidence type="ECO:0000313" key="1">
    <source>
        <dbReference type="EMBL" id="GAF77304.1"/>
    </source>
</evidence>
<organism evidence="1">
    <name type="scientific">marine sediment metagenome</name>
    <dbReference type="NCBI Taxonomy" id="412755"/>
    <lineage>
        <taxon>unclassified sequences</taxon>
        <taxon>metagenomes</taxon>
        <taxon>ecological metagenomes</taxon>
    </lineage>
</organism>
<reference evidence="1" key="1">
    <citation type="journal article" date="2014" name="Front. Microbiol.">
        <title>High frequency of phylogenetically diverse reductive dehalogenase-homologous genes in deep subseafloor sedimentary metagenomes.</title>
        <authorList>
            <person name="Kawai M."/>
            <person name="Futagami T."/>
            <person name="Toyoda A."/>
            <person name="Takaki Y."/>
            <person name="Nishi S."/>
            <person name="Hori S."/>
            <person name="Arai W."/>
            <person name="Tsubouchi T."/>
            <person name="Morono Y."/>
            <person name="Uchiyama I."/>
            <person name="Ito T."/>
            <person name="Fujiyama A."/>
            <person name="Inagaki F."/>
            <person name="Takami H."/>
        </authorList>
    </citation>
    <scope>NUCLEOTIDE SEQUENCE</scope>
    <source>
        <strain evidence="1">Expedition CK06-06</strain>
    </source>
</reference>
<proteinExistence type="predicted"/>
<name>X0S8F6_9ZZZZ</name>
<evidence type="ECO:0008006" key="2">
    <source>
        <dbReference type="Google" id="ProtNLM"/>
    </source>
</evidence>
<sequence length="410" mass="45526">MYWKSQWAPYAGLYYDPTFTYKPWPTMPDADPDDPIKEAGQSTSTVNMSVEFITFDNGGTDLFIPRAHYYAYSDTESKPYLVIVDGGTITYYAVTGITGTYPYEEVTELTLDTTPPDDVIPKKAGGTPRTYAEERQNFANYFQYYRRRFEAAKGAVTNVIASMQGVYMGFFSICQQLMQPVMKIKVAGEDEAQTLLDMIYAFDNSSGTPLRGGLQFVGRYFDKDDGYKLDGSAGDDSPWATAAEGGECQQAFAVVMTDGFWDDDDADDSVGPADYSTFEIRGNEDKDGAYDTEFDGPPYADTESDMLADHAIHYYERDLASGLADKVPTNPHDTATHQHLVTYGISFGLTGDFNPDDYDENLEHKTTGVPVDWDDGNKIDDLWHAAVNARGEFVVATNTGELVNSFVSIM</sequence>
<comment type="caution">
    <text evidence="1">The sequence shown here is derived from an EMBL/GenBank/DDBJ whole genome shotgun (WGS) entry which is preliminary data.</text>
</comment>
<feature type="non-terminal residue" evidence="1">
    <location>
        <position position="410"/>
    </location>
</feature>
<accession>X0S8F6</accession>
<gene>
    <name evidence="1" type="ORF">S01H1_08550</name>
</gene>